<proteinExistence type="predicted"/>
<evidence type="ECO:0000313" key="2">
    <source>
        <dbReference type="EMBL" id="MEK7954332.1"/>
    </source>
</evidence>
<reference evidence="2 3" key="1">
    <citation type="submission" date="2024-04" db="EMBL/GenBank/DDBJ databases">
        <title>Luteolibacter sp. isolated from soil.</title>
        <authorList>
            <person name="An J."/>
        </authorList>
    </citation>
    <scope>NUCLEOTIDE SEQUENCE [LARGE SCALE GENOMIC DNA]</scope>
    <source>
        <strain evidence="2 3">Y139</strain>
    </source>
</reference>
<protein>
    <submittedName>
        <fullName evidence="2">Uncharacterized protein</fullName>
    </submittedName>
</protein>
<dbReference type="EMBL" id="JBBUKT010000018">
    <property type="protein sequence ID" value="MEK7954332.1"/>
    <property type="molecule type" value="Genomic_DNA"/>
</dbReference>
<organism evidence="2 3">
    <name type="scientific">Luteolibacter soli</name>
    <dbReference type="NCBI Taxonomy" id="3135280"/>
    <lineage>
        <taxon>Bacteria</taxon>
        <taxon>Pseudomonadati</taxon>
        <taxon>Verrucomicrobiota</taxon>
        <taxon>Verrucomicrobiia</taxon>
        <taxon>Verrucomicrobiales</taxon>
        <taxon>Verrucomicrobiaceae</taxon>
        <taxon>Luteolibacter</taxon>
    </lineage>
</organism>
<gene>
    <name evidence="2" type="ORF">WKV53_27695</name>
</gene>
<comment type="caution">
    <text evidence="2">The sequence shown here is derived from an EMBL/GenBank/DDBJ whole genome shotgun (WGS) entry which is preliminary data.</text>
</comment>
<accession>A0ABU9B4Z1</accession>
<evidence type="ECO:0000256" key="1">
    <source>
        <dbReference type="SAM" id="MobiDB-lite"/>
    </source>
</evidence>
<sequence length="99" mass="11341">MNTSALSEQQNLERPAAPPANDDLTIAEHLRASKVSRPLEGEDLYLDEAGEVIRVPEHLARKFVEEYGALHPGDYRSRYHRDWRHDFCSLKGQLSPELE</sequence>
<dbReference type="RefSeq" id="WP_341408100.1">
    <property type="nucleotide sequence ID" value="NZ_JBBUKT010000018.1"/>
</dbReference>
<name>A0ABU9B4Z1_9BACT</name>
<feature type="compositionally biased region" description="Polar residues" evidence="1">
    <location>
        <begin position="1"/>
        <end position="12"/>
    </location>
</feature>
<dbReference type="Proteomes" id="UP001371305">
    <property type="component" value="Unassembled WGS sequence"/>
</dbReference>
<keyword evidence="3" id="KW-1185">Reference proteome</keyword>
<feature type="region of interest" description="Disordered" evidence="1">
    <location>
        <begin position="1"/>
        <end position="22"/>
    </location>
</feature>
<evidence type="ECO:0000313" key="3">
    <source>
        <dbReference type="Proteomes" id="UP001371305"/>
    </source>
</evidence>